<reference evidence="3 4" key="1">
    <citation type="journal article" date="2018" name="BMC Genomics">
        <title>The genome of Naegleria lovaniensis, the basis for a comparative approach to unravel pathogenicity factors of the human pathogenic amoeba N. fowleri.</title>
        <authorList>
            <person name="Liechti N."/>
            <person name="Schurch N."/>
            <person name="Bruggmann R."/>
            <person name="Wittwer M."/>
        </authorList>
    </citation>
    <scope>NUCLEOTIDE SEQUENCE [LARGE SCALE GENOMIC DNA]</scope>
    <source>
        <strain evidence="3 4">ATCC 30569</strain>
    </source>
</reference>
<feature type="compositionally biased region" description="Basic residues" evidence="1">
    <location>
        <begin position="77"/>
        <end position="95"/>
    </location>
</feature>
<proteinExistence type="predicted"/>
<dbReference type="InterPro" id="IPR039136">
    <property type="entry name" value="NUFIP1-like"/>
</dbReference>
<dbReference type="PANTHER" id="PTHR13309">
    <property type="entry name" value="NUCLEAR FRAGILE X MENTAL RETARDATION PROTEIN INTERACTING PROTEIN 1"/>
    <property type="match status" value="1"/>
</dbReference>
<feature type="region of interest" description="Disordered" evidence="1">
    <location>
        <begin position="1"/>
        <end position="137"/>
    </location>
</feature>
<dbReference type="GO" id="GO:0000492">
    <property type="term" value="P:box C/D snoRNP assembly"/>
    <property type="evidence" value="ECO:0007669"/>
    <property type="project" value="TreeGrafter"/>
</dbReference>
<dbReference type="RefSeq" id="XP_044554083.1">
    <property type="nucleotide sequence ID" value="XM_044688208.1"/>
</dbReference>
<feature type="compositionally biased region" description="Acidic residues" evidence="1">
    <location>
        <begin position="114"/>
        <end position="123"/>
    </location>
</feature>
<name>A0AA88GX51_NAELO</name>
<dbReference type="EMBL" id="PYSW02000005">
    <property type="protein sequence ID" value="KAG2392189.1"/>
    <property type="molecule type" value="Genomic_DNA"/>
</dbReference>
<dbReference type="PANTHER" id="PTHR13309:SF0">
    <property type="entry name" value="FMR1-INTERACTING PROTEIN NUFIP1"/>
    <property type="match status" value="1"/>
</dbReference>
<evidence type="ECO:0000313" key="4">
    <source>
        <dbReference type="Proteomes" id="UP000816034"/>
    </source>
</evidence>
<organism evidence="3 4">
    <name type="scientific">Naegleria lovaniensis</name>
    <name type="common">Amoeba</name>
    <dbReference type="NCBI Taxonomy" id="51637"/>
    <lineage>
        <taxon>Eukaryota</taxon>
        <taxon>Discoba</taxon>
        <taxon>Heterolobosea</taxon>
        <taxon>Tetramitia</taxon>
        <taxon>Eutetramitia</taxon>
        <taxon>Vahlkampfiidae</taxon>
        <taxon>Naegleria</taxon>
    </lineage>
</organism>
<dbReference type="GO" id="GO:0003723">
    <property type="term" value="F:RNA binding"/>
    <property type="evidence" value="ECO:0007669"/>
    <property type="project" value="InterPro"/>
</dbReference>
<evidence type="ECO:0000259" key="2">
    <source>
        <dbReference type="Pfam" id="PF10453"/>
    </source>
</evidence>
<dbReference type="Proteomes" id="UP000816034">
    <property type="component" value="Unassembled WGS sequence"/>
</dbReference>
<dbReference type="Pfam" id="PF10453">
    <property type="entry name" value="NUFIP1"/>
    <property type="match status" value="1"/>
</dbReference>
<accession>A0AA88GX51</accession>
<evidence type="ECO:0000256" key="1">
    <source>
        <dbReference type="SAM" id="MobiDB-lite"/>
    </source>
</evidence>
<dbReference type="AlphaFoldDB" id="A0AA88GX51"/>
<feature type="compositionally biased region" description="Low complexity" evidence="1">
    <location>
        <begin position="11"/>
        <end position="44"/>
    </location>
</feature>
<dbReference type="GeneID" id="68104895"/>
<protein>
    <recommendedName>
        <fullName evidence="2">FMR1-interacting protein 1 conserved domain-containing protein</fullName>
    </recommendedName>
</protein>
<gene>
    <name evidence="3" type="ORF">C9374_012441</name>
</gene>
<dbReference type="InterPro" id="IPR019496">
    <property type="entry name" value="NUFIP1_cons_dom"/>
</dbReference>
<feature type="compositionally biased region" description="Basic and acidic residues" evidence="1">
    <location>
        <begin position="96"/>
        <end position="106"/>
    </location>
</feature>
<keyword evidence="4" id="KW-1185">Reference proteome</keyword>
<sequence length="387" mass="44073">MQEHPQPENISTVSAPSSSTTSSSSEAVSSRDSASSSSIVESSSNNEGQKPVHPQAWLQALYSAGRGGLQQKSNRGGYHRGGNRRGRGSRGRHHNNRYERGGNDHEKRKRPKDDDEDSHEESDNEKPSSDVNEENIPEYVKFLQDYKKNYKNPIFSMLYKKPMETPEDIEKYREERRKNYPTRNNVIEKEKELAERRKKGEIIIGASEKVKSLLKVMGIEKDKKEESNQDDSNAKAAQSLIRNLLTQEISQDKIILLQCFRHVVYERFFCSEDELSEEVKAKLDKLQELTTTEMKKLEEFRKKKLGLLDEDLNTNSIASSVSNTTAPILAEKATTLQVEDSISDEEFGELSDDDLVQNDEDMEDDILGNCDAHEEQKLDTILKEIAE</sequence>
<evidence type="ECO:0000313" key="3">
    <source>
        <dbReference type="EMBL" id="KAG2392189.1"/>
    </source>
</evidence>
<dbReference type="GO" id="GO:0005634">
    <property type="term" value="C:nucleus"/>
    <property type="evidence" value="ECO:0007669"/>
    <property type="project" value="TreeGrafter"/>
</dbReference>
<comment type="caution">
    <text evidence="3">The sequence shown here is derived from an EMBL/GenBank/DDBJ whole genome shotgun (WGS) entry which is preliminary data.</text>
</comment>
<feature type="domain" description="FMR1-interacting protein 1 conserved" evidence="2">
    <location>
        <begin position="160"/>
        <end position="201"/>
    </location>
</feature>